<evidence type="ECO:0000313" key="9">
    <source>
        <dbReference type="Proteomes" id="UP000594261"/>
    </source>
</evidence>
<keyword evidence="2" id="KW-0963">Cytoplasm</keyword>
<dbReference type="FunFam" id="1.25.40.10:FF:000020">
    <property type="entry name" value="Stress-induced phosphoprotein 1"/>
    <property type="match status" value="1"/>
</dbReference>
<dbReference type="Gramene" id="QL93p1902_0068:mrna">
    <property type="protein sequence ID" value="QL93p1902_0068:mrna:CDS:1"/>
    <property type="gene ID" value="QL93p1902_0068"/>
</dbReference>
<dbReference type="EnsemblPlants" id="QL93p1902_0068:mrna">
    <property type="protein sequence ID" value="QL93p1902_0068:mrna:CDS:1"/>
    <property type="gene ID" value="QL93p1902_0068"/>
</dbReference>
<sequence length="182" mass="20226">MAEEAEARSNEVFSVGDFPTAIRHFSEAINQPPTNHVLYSNRSAAYVSIKKYSEALTDAKKTVELKPDWSKGYRRLDAAHLGLAHYDDAVSAYKKGLEYDPNNEALKSGLADAQASDSRSRAGPPLPENNLFGDALSGPEMWAKLTADPSTGAYLQQPDFVKMMQTERRRETNEGEEREKTN</sequence>
<proteinExistence type="predicted"/>
<dbReference type="InParanoid" id="A0A7N2N7T8"/>
<evidence type="ECO:0000256" key="2">
    <source>
        <dbReference type="ARBA" id="ARBA00022490"/>
    </source>
</evidence>
<name>A0A7N2N7T8_QUELO</name>
<dbReference type="InterPro" id="IPR011990">
    <property type="entry name" value="TPR-like_helical_dom_sf"/>
</dbReference>
<accession>A0A7N2N7T8</accession>
<evidence type="ECO:0000256" key="3">
    <source>
        <dbReference type="ARBA" id="ARBA00022737"/>
    </source>
</evidence>
<feature type="repeat" description="TPR" evidence="5">
    <location>
        <begin position="70"/>
        <end position="103"/>
    </location>
</feature>
<reference evidence="8" key="1">
    <citation type="submission" date="2021-01" db="UniProtKB">
        <authorList>
            <consortium name="EnsemblPlants"/>
        </authorList>
    </citation>
    <scope>IDENTIFICATION</scope>
</reference>
<feature type="region of interest" description="Disordered" evidence="6">
    <location>
        <begin position="148"/>
        <end position="182"/>
    </location>
</feature>
<dbReference type="PANTHER" id="PTHR22904:SF533">
    <property type="entry name" value="HSP70-HSP90 ORGANIZING PROTEIN 3"/>
    <property type="match status" value="1"/>
</dbReference>
<dbReference type="SUPFAM" id="SSF48452">
    <property type="entry name" value="TPR-like"/>
    <property type="match status" value="1"/>
</dbReference>
<feature type="region of interest" description="Disordered" evidence="6">
    <location>
        <begin position="109"/>
        <end position="134"/>
    </location>
</feature>
<dbReference type="SMART" id="SM00028">
    <property type="entry name" value="TPR"/>
    <property type="match status" value="3"/>
</dbReference>
<dbReference type="PANTHER" id="PTHR22904">
    <property type="entry name" value="TPR REPEAT CONTAINING PROTEIN"/>
    <property type="match status" value="1"/>
</dbReference>
<dbReference type="GO" id="GO:0051879">
    <property type="term" value="F:Hsp90 protein binding"/>
    <property type="evidence" value="ECO:0007669"/>
    <property type="project" value="TreeGrafter"/>
</dbReference>
<keyword evidence="3" id="KW-0677">Repeat</keyword>
<evidence type="ECO:0000256" key="5">
    <source>
        <dbReference type="PROSITE-ProRule" id="PRU00339"/>
    </source>
</evidence>
<feature type="domain" description="STI1/HOP DP" evidence="7">
    <location>
        <begin position="139"/>
        <end position="165"/>
    </location>
</feature>
<evidence type="ECO:0000313" key="8">
    <source>
        <dbReference type="EnsemblPlants" id="QL93p1902_0068:mrna:CDS:1"/>
    </source>
</evidence>
<organism evidence="8 9">
    <name type="scientific">Quercus lobata</name>
    <name type="common">Valley oak</name>
    <dbReference type="NCBI Taxonomy" id="97700"/>
    <lineage>
        <taxon>Eukaryota</taxon>
        <taxon>Viridiplantae</taxon>
        <taxon>Streptophyta</taxon>
        <taxon>Embryophyta</taxon>
        <taxon>Tracheophyta</taxon>
        <taxon>Spermatophyta</taxon>
        <taxon>Magnoliopsida</taxon>
        <taxon>eudicotyledons</taxon>
        <taxon>Gunneridae</taxon>
        <taxon>Pentapetalae</taxon>
        <taxon>rosids</taxon>
        <taxon>fabids</taxon>
        <taxon>Fagales</taxon>
        <taxon>Fagaceae</taxon>
        <taxon>Quercus</taxon>
    </lineage>
</organism>
<evidence type="ECO:0000256" key="1">
    <source>
        <dbReference type="ARBA" id="ARBA00004496"/>
    </source>
</evidence>
<evidence type="ECO:0000256" key="4">
    <source>
        <dbReference type="ARBA" id="ARBA00022803"/>
    </source>
</evidence>
<dbReference type="GO" id="GO:0005737">
    <property type="term" value="C:cytoplasm"/>
    <property type="evidence" value="ECO:0007669"/>
    <property type="project" value="UniProtKB-SubCell"/>
</dbReference>
<dbReference type="InterPro" id="IPR019734">
    <property type="entry name" value="TPR_rpt"/>
</dbReference>
<keyword evidence="4 5" id="KW-0802">TPR repeat</keyword>
<dbReference type="InterPro" id="IPR041243">
    <property type="entry name" value="STI1/HOP_DP"/>
</dbReference>
<evidence type="ECO:0000259" key="7">
    <source>
        <dbReference type="Pfam" id="PF17830"/>
    </source>
</evidence>
<dbReference type="Proteomes" id="UP000594261">
    <property type="component" value="Unassembled WGS sequence"/>
</dbReference>
<protein>
    <recommendedName>
        <fullName evidence="7">STI1/HOP DP domain-containing protein</fullName>
    </recommendedName>
</protein>
<keyword evidence="9" id="KW-1185">Reference proteome</keyword>
<feature type="repeat" description="TPR" evidence="5">
    <location>
        <begin position="36"/>
        <end position="69"/>
    </location>
</feature>
<dbReference type="Pfam" id="PF17830">
    <property type="entry name" value="STI1-HOP_DP"/>
    <property type="match status" value="1"/>
</dbReference>
<comment type="subcellular location">
    <subcellularLocation>
        <location evidence="1">Cytoplasm</location>
    </subcellularLocation>
</comment>
<dbReference type="PROSITE" id="PS50005">
    <property type="entry name" value="TPR"/>
    <property type="match status" value="2"/>
</dbReference>
<dbReference type="OMA" id="ARSNEVF"/>
<evidence type="ECO:0000256" key="6">
    <source>
        <dbReference type="SAM" id="MobiDB-lite"/>
    </source>
</evidence>
<dbReference type="Gene3D" id="1.10.260.100">
    <property type="match status" value="1"/>
</dbReference>
<feature type="compositionally biased region" description="Basic and acidic residues" evidence="6">
    <location>
        <begin position="165"/>
        <end position="182"/>
    </location>
</feature>
<dbReference type="Gene3D" id="1.25.40.10">
    <property type="entry name" value="Tetratricopeptide repeat domain"/>
    <property type="match status" value="1"/>
</dbReference>
<dbReference type="AlphaFoldDB" id="A0A7N2N7T8"/>